<dbReference type="GO" id="GO:0003677">
    <property type="term" value="F:DNA binding"/>
    <property type="evidence" value="ECO:0007669"/>
    <property type="project" value="UniProtKB-KW"/>
</dbReference>
<dbReference type="PANTHER" id="PTHR30118:SF15">
    <property type="entry name" value="TRANSCRIPTIONAL REGULATORY PROTEIN"/>
    <property type="match status" value="1"/>
</dbReference>
<evidence type="ECO:0000256" key="4">
    <source>
        <dbReference type="ARBA" id="ARBA00023163"/>
    </source>
</evidence>
<name>A0A494X6Q3_9BURK</name>
<dbReference type="InterPro" id="IPR050389">
    <property type="entry name" value="LysR-type_TF"/>
</dbReference>
<dbReference type="InterPro" id="IPR036388">
    <property type="entry name" value="WH-like_DNA-bd_sf"/>
</dbReference>
<keyword evidence="3" id="KW-0238">DNA-binding</keyword>
<dbReference type="Proteomes" id="UP000280434">
    <property type="component" value="Unassembled WGS sequence"/>
</dbReference>
<dbReference type="RefSeq" id="WP_121279153.1">
    <property type="nucleotide sequence ID" value="NZ_RBZV01000007.1"/>
</dbReference>
<dbReference type="InterPro" id="IPR000847">
    <property type="entry name" value="LysR_HTH_N"/>
</dbReference>
<protein>
    <submittedName>
        <fullName evidence="6">LysR family transcriptional regulator</fullName>
    </submittedName>
</protein>
<dbReference type="InterPro" id="IPR036390">
    <property type="entry name" value="WH_DNA-bd_sf"/>
</dbReference>
<keyword evidence="2" id="KW-0805">Transcription regulation</keyword>
<reference evidence="6 7" key="1">
    <citation type="submission" date="2018-10" db="EMBL/GenBank/DDBJ databases">
        <title>Paraburkholderia sp. 7MK8-2, isolated from soil.</title>
        <authorList>
            <person name="Gao Z.-H."/>
            <person name="Qiu L.-H."/>
        </authorList>
    </citation>
    <scope>NUCLEOTIDE SEQUENCE [LARGE SCALE GENOMIC DNA]</scope>
    <source>
        <strain evidence="6 7">7MK8-2</strain>
    </source>
</reference>
<feature type="domain" description="HTH lysR-type" evidence="5">
    <location>
        <begin position="6"/>
        <end position="63"/>
    </location>
</feature>
<dbReference type="InterPro" id="IPR037402">
    <property type="entry name" value="YidZ_PBP2"/>
</dbReference>
<evidence type="ECO:0000256" key="2">
    <source>
        <dbReference type="ARBA" id="ARBA00023015"/>
    </source>
</evidence>
<evidence type="ECO:0000256" key="3">
    <source>
        <dbReference type="ARBA" id="ARBA00023125"/>
    </source>
</evidence>
<dbReference type="SUPFAM" id="SSF53850">
    <property type="entry name" value="Periplasmic binding protein-like II"/>
    <property type="match status" value="1"/>
</dbReference>
<dbReference type="PROSITE" id="PS50931">
    <property type="entry name" value="HTH_LYSR"/>
    <property type="match status" value="1"/>
</dbReference>
<dbReference type="Pfam" id="PF00126">
    <property type="entry name" value="HTH_1"/>
    <property type="match status" value="1"/>
</dbReference>
<keyword evidence="4" id="KW-0804">Transcription</keyword>
<accession>A0A494X6Q3</accession>
<dbReference type="GO" id="GO:0003700">
    <property type="term" value="F:DNA-binding transcription factor activity"/>
    <property type="evidence" value="ECO:0007669"/>
    <property type="project" value="InterPro"/>
</dbReference>
<keyword evidence="7" id="KW-1185">Reference proteome</keyword>
<dbReference type="OrthoDB" id="5495633at2"/>
<dbReference type="CDD" id="cd08417">
    <property type="entry name" value="PBP2_Nitroaromatics_like"/>
    <property type="match status" value="1"/>
</dbReference>
<evidence type="ECO:0000313" key="7">
    <source>
        <dbReference type="Proteomes" id="UP000280434"/>
    </source>
</evidence>
<comment type="caution">
    <text evidence="6">The sequence shown here is derived from an EMBL/GenBank/DDBJ whole genome shotgun (WGS) entry which is preliminary data.</text>
</comment>
<dbReference type="Gene3D" id="1.10.10.10">
    <property type="entry name" value="Winged helix-like DNA-binding domain superfamily/Winged helix DNA-binding domain"/>
    <property type="match status" value="1"/>
</dbReference>
<sequence length="313" mass="35381">MNLRSIDLNLLVILDALLSERQVTRAGRKIGLTQPAVSNALSRLRHVFKDDILVRGTIGMELTPRAKTLVGPIRQILQQVEALFAAEHEFDPHLSERHFMLRMSDLTELLILPTLSRTIRQMAPRVRLNVMHLSPAETADALEAGTLDMALSTGLEHRGTLRSHVALRDRMVCVQSRWHPDVDKPLTLERFVSLDFLNVTTNPIDNSIVDNRLAEMHCLRRVVLNVPHWLVVPHMLNALPVAVIMSERHALSLADERLVIRELPLALEPLTWSVYWHRRNDASAAHTWLRARITEAAASLDACRTLMEALDVG</sequence>
<evidence type="ECO:0000256" key="1">
    <source>
        <dbReference type="ARBA" id="ARBA00009437"/>
    </source>
</evidence>
<dbReference type="InterPro" id="IPR005119">
    <property type="entry name" value="LysR_subst-bd"/>
</dbReference>
<dbReference type="EMBL" id="RBZV01000007">
    <property type="protein sequence ID" value="RKP46377.1"/>
    <property type="molecule type" value="Genomic_DNA"/>
</dbReference>
<gene>
    <name evidence="6" type="ORF">D7S89_17210</name>
</gene>
<evidence type="ECO:0000313" key="6">
    <source>
        <dbReference type="EMBL" id="RKP46377.1"/>
    </source>
</evidence>
<dbReference type="SUPFAM" id="SSF46785">
    <property type="entry name" value="Winged helix' DNA-binding domain"/>
    <property type="match status" value="1"/>
</dbReference>
<organism evidence="6 7">
    <name type="scientific">Trinickia fusca</name>
    <dbReference type="NCBI Taxonomy" id="2419777"/>
    <lineage>
        <taxon>Bacteria</taxon>
        <taxon>Pseudomonadati</taxon>
        <taxon>Pseudomonadota</taxon>
        <taxon>Betaproteobacteria</taxon>
        <taxon>Burkholderiales</taxon>
        <taxon>Burkholderiaceae</taxon>
        <taxon>Trinickia</taxon>
    </lineage>
</organism>
<dbReference type="Pfam" id="PF03466">
    <property type="entry name" value="LysR_substrate"/>
    <property type="match status" value="1"/>
</dbReference>
<dbReference type="AlphaFoldDB" id="A0A494X6Q3"/>
<proteinExistence type="inferred from homology"/>
<dbReference type="PANTHER" id="PTHR30118">
    <property type="entry name" value="HTH-TYPE TRANSCRIPTIONAL REGULATOR LEUO-RELATED"/>
    <property type="match status" value="1"/>
</dbReference>
<evidence type="ECO:0000259" key="5">
    <source>
        <dbReference type="PROSITE" id="PS50931"/>
    </source>
</evidence>
<dbReference type="Gene3D" id="3.40.190.10">
    <property type="entry name" value="Periplasmic binding protein-like II"/>
    <property type="match status" value="2"/>
</dbReference>
<comment type="similarity">
    <text evidence="1">Belongs to the LysR transcriptional regulatory family.</text>
</comment>